<name>W4VLB7_9BACI</name>
<evidence type="ECO:0000256" key="6">
    <source>
        <dbReference type="ARBA" id="ARBA00022839"/>
    </source>
</evidence>
<dbReference type="GO" id="GO:0004527">
    <property type="term" value="F:exonuclease activity"/>
    <property type="evidence" value="ECO:0007669"/>
    <property type="project" value="UniProtKB-KW"/>
</dbReference>
<keyword evidence="2" id="KW-0547">Nucleotide-binding</keyword>
<feature type="domain" description="ATP-dependent helicase/deoxyribonuclease subunit B N-terminal" evidence="10">
    <location>
        <begin position="3"/>
        <end position="282"/>
    </location>
</feature>
<dbReference type="GO" id="GO:0006310">
    <property type="term" value="P:DNA recombination"/>
    <property type="evidence" value="ECO:0007669"/>
    <property type="project" value="TreeGrafter"/>
</dbReference>
<evidence type="ECO:0000256" key="8">
    <source>
        <dbReference type="ARBA" id="ARBA00023125"/>
    </source>
</evidence>
<evidence type="ECO:0000256" key="3">
    <source>
        <dbReference type="ARBA" id="ARBA00022763"/>
    </source>
</evidence>
<evidence type="ECO:0000256" key="7">
    <source>
        <dbReference type="ARBA" id="ARBA00022840"/>
    </source>
</evidence>
<keyword evidence="6" id="KW-0269">Exonuclease</keyword>
<dbReference type="GO" id="GO:0003677">
    <property type="term" value="F:DNA binding"/>
    <property type="evidence" value="ECO:0007669"/>
    <property type="project" value="UniProtKB-KW"/>
</dbReference>
<organism evidence="11 12">
    <name type="scientific">Gracilibacillus boraciitolerans JCM 21714</name>
    <dbReference type="NCBI Taxonomy" id="1298598"/>
    <lineage>
        <taxon>Bacteria</taxon>
        <taxon>Bacillati</taxon>
        <taxon>Bacillota</taxon>
        <taxon>Bacilli</taxon>
        <taxon>Bacillales</taxon>
        <taxon>Bacillaceae</taxon>
        <taxon>Gracilibacillus</taxon>
    </lineage>
</organism>
<evidence type="ECO:0000313" key="12">
    <source>
        <dbReference type="Proteomes" id="UP000019102"/>
    </source>
</evidence>
<dbReference type="Proteomes" id="UP000019102">
    <property type="component" value="Unassembled WGS sequence"/>
</dbReference>
<gene>
    <name evidence="11" type="ORF">JCM21714_2727</name>
</gene>
<proteinExistence type="predicted"/>
<dbReference type="InterPro" id="IPR049035">
    <property type="entry name" value="ADDB_N"/>
</dbReference>
<dbReference type="Gene3D" id="3.40.50.300">
    <property type="entry name" value="P-loop containing nucleotide triphosphate hydrolases"/>
    <property type="match status" value="1"/>
</dbReference>
<keyword evidence="5" id="KW-0347">Helicase</keyword>
<dbReference type="EMBL" id="BAVS01000014">
    <property type="protein sequence ID" value="GAE93628.1"/>
    <property type="molecule type" value="Genomic_DNA"/>
</dbReference>
<evidence type="ECO:0000256" key="5">
    <source>
        <dbReference type="ARBA" id="ARBA00022806"/>
    </source>
</evidence>
<dbReference type="GO" id="GO:0004386">
    <property type="term" value="F:helicase activity"/>
    <property type="evidence" value="ECO:0007669"/>
    <property type="project" value="UniProtKB-KW"/>
</dbReference>
<keyword evidence="9" id="KW-0234">DNA repair</keyword>
<dbReference type="AlphaFoldDB" id="W4VLB7"/>
<keyword evidence="1" id="KW-0540">Nuclease</keyword>
<dbReference type="SUPFAM" id="SSF52540">
    <property type="entry name" value="P-loop containing nucleoside triphosphate hydrolases"/>
    <property type="match status" value="1"/>
</dbReference>
<evidence type="ECO:0000313" key="11">
    <source>
        <dbReference type="EMBL" id="GAE93628.1"/>
    </source>
</evidence>
<dbReference type="InterPro" id="IPR027417">
    <property type="entry name" value="P-loop_NTPase"/>
</dbReference>
<comment type="caution">
    <text evidence="11">The sequence shown here is derived from an EMBL/GenBank/DDBJ whole genome shotgun (WGS) entry which is preliminary data.</text>
</comment>
<dbReference type="GO" id="GO:0006281">
    <property type="term" value="P:DNA repair"/>
    <property type="evidence" value="ECO:0007669"/>
    <property type="project" value="UniProtKB-KW"/>
</dbReference>
<dbReference type="Pfam" id="PF21445">
    <property type="entry name" value="ADDB_N"/>
    <property type="match status" value="1"/>
</dbReference>
<evidence type="ECO:0000256" key="1">
    <source>
        <dbReference type="ARBA" id="ARBA00022722"/>
    </source>
</evidence>
<keyword evidence="12" id="KW-1185">Reference proteome</keyword>
<keyword evidence="7" id="KW-0067">ATP-binding</keyword>
<accession>W4VLB7</accession>
<dbReference type="PANTHER" id="PTHR30591:SF1">
    <property type="entry name" value="RECBCD ENZYME SUBUNIT RECC"/>
    <property type="match status" value="1"/>
</dbReference>
<reference evidence="11 12" key="1">
    <citation type="journal article" date="2014" name="Genome Announc.">
        <title>Draft Genome Sequence of the Boron-Tolerant and Moderately Halotolerant Bacterium Gracilibacillus boraciitolerans JCM 21714T.</title>
        <authorList>
            <person name="Ahmed I."/>
            <person name="Oshima K."/>
            <person name="Suda W."/>
            <person name="Kitamura K."/>
            <person name="Iida T."/>
            <person name="Ohmori Y."/>
            <person name="Fujiwara T."/>
            <person name="Hattori M."/>
            <person name="Ohkuma M."/>
        </authorList>
    </citation>
    <scope>NUCLEOTIDE SEQUENCE [LARGE SCALE GENOMIC DNA]</scope>
    <source>
        <strain evidence="11 12">JCM 21714</strain>
    </source>
</reference>
<dbReference type="eggNOG" id="COG3857">
    <property type="taxonomic scope" value="Bacteria"/>
</dbReference>
<sequence>MRFLIGSATVNKSEQCLQEMRQELKQNPPQGPPIIYLVPDQMTFQQEYALLNDPDVNGSIRGQVYSFSRLAWRVMQLTGGATKKFITSTGMQMMLRKIVEERTDDWKVFQKAIEKQGFIEQLEDMITEFKRYCVTPELITSQLQEMDKFKHKTIGEKALENKLDDLLYIYQHLTHALAGHYMDSEDQLQQLTEKLETSNYLEDTTVYIDGFHQFTPQELLVIKTILKKAKQVTVTLTVDDLHDQDVQPLDLFYQTKETYQQLKQLADQLMIHTEIETLATDQHSRLPFIHLDQHFDSRPVQSYPEKAPVSLLKRFILVLK</sequence>
<protein>
    <submittedName>
        <fullName evidence="11">ATP-dependent nuclease</fullName>
    </submittedName>
</protein>
<keyword evidence="4" id="KW-0378">Hydrolase</keyword>
<dbReference type="PANTHER" id="PTHR30591">
    <property type="entry name" value="RECBCD ENZYME SUBUNIT RECC"/>
    <property type="match status" value="1"/>
</dbReference>
<evidence type="ECO:0000256" key="9">
    <source>
        <dbReference type="ARBA" id="ARBA00023204"/>
    </source>
</evidence>
<evidence type="ECO:0000256" key="2">
    <source>
        <dbReference type="ARBA" id="ARBA00022741"/>
    </source>
</evidence>
<evidence type="ECO:0000259" key="10">
    <source>
        <dbReference type="Pfam" id="PF21445"/>
    </source>
</evidence>
<dbReference type="GO" id="GO:0005524">
    <property type="term" value="F:ATP binding"/>
    <property type="evidence" value="ECO:0007669"/>
    <property type="project" value="UniProtKB-KW"/>
</dbReference>
<keyword evidence="8" id="KW-0238">DNA-binding</keyword>
<dbReference type="STRING" id="1298598.JCM21714_2727"/>
<keyword evidence="3" id="KW-0227">DNA damage</keyword>
<evidence type="ECO:0000256" key="4">
    <source>
        <dbReference type="ARBA" id="ARBA00022801"/>
    </source>
</evidence>